<dbReference type="SMART" id="SM00213">
    <property type="entry name" value="UBQ"/>
    <property type="match status" value="3"/>
</dbReference>
<dbReference type="SUPFAM" id="SSF54236">
    <property type="entry name" value="Ubiquitin-like"/>
    <property type="match status" value="3"/>
</dbReference>
<keyword evidence="3" id="KW-1185">Reference proteome</keyword>
<dbReference type="EMBL" id="CAJVPZ010016675">
    <property type="protein sequence ID" value="CAG8675051.1"/>
    <property type="molecule type" value="Genomic_DNA"/>
</dbReference>
<dbReference type="InterPro" id="IPR050158">
    <property type="entry name" value="Ubiquitin_ubiquitin-like"/>
</dbReference>
<evidence type="ECO:0000313" key="3">
    <source>
        <dbReference type="Proteomes" id="UP000789396"/>
    </source>
</evidence>
<name>A0A9N9HHU7_9GLOM</name>
<accession>A0A9N9HHU7</accession>
<protein>
    <submittedName>
        <fullName evidence="2">14774_t:CDS:1</fullName>
    </submittedName>
</protein>
<feature type="domain" description="Ubiquitin-like" evidence="1">
    <location>
        <begin position="41"/>
        <end position="110"/>
    </location>
</feature>
<evidence type="ECO:0000313" key="2">
    <source>
        <dbReference type="EMBL" id="CAG8675051.1"/>
    </source>
</evidence>
<reference evidence="2" key="1">
    <citation type="submission" date="2021-06" db="EMBL/GenBank/DDBJ databases">
        <authorList>
            <person name="Kallberg Y."/>
            <person name="Tangrot J."/>
            <person name="Rosling A."/>
        </authorList>
    </citation>
    <scope>NUCLEOTIDE SEQUENCE</scope>
    <source>
        <strain evidence="2">IN212</strain>
    </source>
</reference>
<evidence type="ECO:0000259" key="1">
    <source>
        <dbReference type="PROSITE" id="PS50053"/>
    </source>
</evidence>
<sequence>MTDGRNNYTIPISENEVSCEVFDISEEDLALSAWCGHIYVLRTSCEPMLCKTVLIYVDSSNTIRDVKEKFLNIENITHTSTARLFFNDIELRNDYTLLDYGIQPLSTLNIELSIKIQVTIQFQICEIELEVESFNTILDVKETIQRKEGTPSDQQCLVFNGEELQNDRKIWDYGIQQGSIIMVRTLARGRSGKIKVEMPNKTISIDVTKTDTIDKVKRKIYNKKGIHYDKQQLMFNGQVLENHRTLSDYQIRSGSTITCLPKDYTYFFHAKFTDDELKNGMLHGRNCTCNYIHSAELVFSLKATCIREDTRTLLGIEFEKKAGYGLHLNGFDGSDLNHEGEALYRDSWMVHIMPNNCDKLILEEVDPTTDPFLNPSTEIEARDCRSITFEPSSISASLSHEKTRKVSRPPFILSVNPGRNYVSWMWNLKTAGLEGGEYNNPKDIFLGRIGKTKQLHDQAKYNAPLPTKALWSAPPQFKDTITFDVIIEQRFCSISKPSTFLPIR</sequence>
<dbReference type="PRINTS" id="PR00348">
    <property type="entry name" value="UBIQUITIN"/>
</dbReference>
<gene>
    <name evidence="2" type="ORF">RFULGI_LOCUS9382</name>
</gene>
<comment type="caution">
    <text evidence="2">The sequence shown here is derived from an EMBL/GenBank/DDBJ whole genome shotgun (WGS) entry which is preliminary data.</text>
</comment>
<feature type="domain" description="Ubiquitin-like" evidence="1">
    <location>
        <begin position="112"/>
        <end position="183"/>
    </location>
</feature>
<dbReference type="InterPro" id="IPR019956">
    <property type="entry name" value="Ubiquitin_dom"/>
</dbReference>
<dbReference type="AlphaFoldDB" id="A0A9N9HHU7"/>
<dbReference type="InterPro" id="IPR000626">
    <property type="entry name" value="Ubiquitin-like_dom"/>
</dbReference>
<dbReference type="CDD" id="cd17039">
    <property type="entry name" value="Ubl_ubiquitin_like"/>
    <property type="match status" value="3"/>
</dbReference>
<dbReference type="OrthoDB" id="2309662at2759"/>
<dbReference type="Pfam" id="PF00240">
    <property type="entry name" value="ubiquitin"/>
    <property type="match status" value="3"/>
</dbReference>
<dbReference type="PANTHER" id="PTHR10666">
    <property type="entry name" value="UBIQUITIN"/>
    <property type="match status" value="1"/>
</dbReference>
<proteinExistence type="predicted"/>
<feature type="domain" description="Ubiquitin-like" evidence="1">
    <location>
        <begin position="181"/>
        <end position="257"/>
    </location>
</feature>
<organism evidence="2 3">
    <name type="scientific">Racocetra fulgida</name>
    <dbReference type="NCBI Taxonomy" id="60492"/>
    <lineage>
        <taxon>Eukaryota</taxon>
        <taxon>Fungi</taxon>
        <taxon>Fungi incertae sedis</taxon>
        <taxon>Mucoromycota</taxon>
        <taxon>Glomeromycotina</taxon>
        <taxon>Glomeromycetes</taxon>
        <taxon>Diversisporales</taxon>
        <taxon>Gigasporaceae</taxon>
        <taxon>Racocetra</taxon>
    </lineage>
</organism>
<dbReference type="Proteomes" id="UP000789396">
    <property type="component" value="Unassembled WGS sequence"/>
</dbReference>
<dbReference type="Gene3D" id="3.10.20.90">
    <property type="entry name" value="Phosphatidylinositol 3-kinase Catalytic Subunit, Chain A, domain 1"/>
    <property type="match status" value="3"/>
</dbReference>
<dbReference type="InterPro" id="IPR029071">
    <property type="entry name" value="Ubiquitin-like_domsf"/>
</dbReference>
<dbReference type="PROSITE" id="PS50053">
    <property type="entry name" value="UBIQUITIN_2"/>
    <property type="match status" value="3"/>
</dbReference>